<accession>A0A813U5C8</accession>
<sequence>MNNISNPFWRILFKYYSLSKIKIKDEDQISDLINTSEEVKQGGILSSHLLNFSKKDLLKDCTILNLVANINGINLLIYAYRDENLILSQSEGHCQILLKICEDFSKNWKINFNKNKSAALTFQKATKKCLPNFILNNANIPNFQSVESLGLIIGNSEFLAEFLEEKWKKVEKSFYSLHGLECKPKMSIDEVIGLIYKQFCQ</sequence>
<dbReference type="PROSITE" id="PS50878">
    <property type="entry name" value="RT_POL"/>
    <property type="match status" value="1"/>
</dbReference>
<keyword evidence="3" id="KW-1185">Reference proteome</keyword>
<proteinExistence type="predicted"/>
<comment type="caution">
    <text evidence="2">The sequence shown here is derived from an EMBL/GenBank/DDBJ whole genome shotgun (WGS) entry which is preliminary data.</text>
</comment>
<organism evidence="2 3">
    <name type="scientific">Brachionus calyciflorus</name>
    <dbReference type="NCBI Taxonomy" id="104777"/>
    <lineage>
        <taxon>Eukaryota</taxon>
        <taxon>Metazoa</taxon>
        <taxon>Spiralia</taxon>
        <taxon>Gnathifera</taxon>
        <taxon>Rotifera</taxon>
        <taxon>Eurotatoria</taxon>
        <taxon>Monogononta</taxon>
        <taxon>Pseudotrocha</taxon>
        <taxon>Ploima</taxon>
        <taxon>Brachionidae</taxon>
        <taxon>Brachionus</taxon>
    </lineage>
</organism>
<evidence type="ECO:0000259" key="1">
    <source>
        <dbReference type="PROSITE" id="PS50878"/>
    </source>
</evidence>
<dbReference type="AlphaFoldDB" id="A0A813U5C8"/>
<feature type="domain" description="Reverse transcriptase" evidence="1">
    <location>
        <begin position="1"/>
        <end position="153"/>
    </location>
</feature>
<evidence type="ECO:0000313" key="2">
    <source>
        <dbReference type="EMBL" id="CAF0818968.1"/>
    </source>
</evidence>
<gene>
    <name evidence="2" type="ORF">OXX778_LOCUS7364</name>
</gene>
<evidence type="ECO:0000313" key="3">
    <source>
        <dbReference type="Proteomes" id="UP000663879"/>
    </source>
</evidence>
<reference evidence="2" key="1">
    <citation type="submission" date="2021-02" db="EMBL/GenBank/DDBJ databases">
        <authorList>
            <person name="Nowell W R."/>
        </authorList>
    </citation>
    <scope>NUCLEOTIDE SEQUENCE</scope>
    <source>
        <strain evidence="2">Ploen Becks lab</strain>
    </source>
</reference>
<dbReference type="Pfam" id="PF00078">
    <property type="entry name" value="RVT_1"/>
    <property type="match status" value="1"/>
</dbReference>
<dbReference type="InterPro" id="IPR000477">
    <property type="entry name" value="RT_dom"/>
</dbReference>
<dbReference type="Proteomes" id="UP000663879">
    <property type="component" value="Unassembled WGS sequence"/>
</dbReference>
<protein>
    <recommendedName>
        <fullName evidence="1">Reverse transcriptase domain-containing protein</fullName>
    </recommendedName>
</protein>
<dbReference type="EMBL" id="CAJNOC010000933">
    <property type="protein sequence ID" value="CAF0818968.1"/>
    <property type="molecule type" value="Genomic_DNA"/>
</dbReference>
<name>A0A813U5C8_9BILA</name>